<organism evidence="4 5">
    <name type="scientific">Gnathostoma spinigerum</name>
    <dbReference type="NCBI Taxonomy" id="75299"/>
    <lineage>
        <taxon>Eukaryota</taxon>
        <taxon>Metazoa</taxon>
        <taxon>Ecdysozoa</taxon>
        <taxon>Nematoda</taxon>
        <taxon>Chromadorea</taxon>
        <taxon>Rhabditida</taxon>
        <taxon>Spirurina</taxon>
        <taxon>Gnathostomatomorpha</taxon>
        <taxon>Gnathostomatoidea</taxon>
        <taxon>Gnathostomatidae</taxon>
        <taxon>Gnathostoma</taxon>
    </lineage>
</organism>
<dbReference type="PANTHER" id="PTHR13923">
    <property type="entry name" value="SEC31-RELATED PROTEIN"/>
    <property type="match status" value="1"/>
</dbReference>
<dbReference type="PANTHER" id="PTHR13923:SF11">
    <property type="entry name" value="SECRETORY 31, ISOFORM D"/>
    <property type="match status" value="1"/>
</dbReference>
<evidence type="ECO:0000256" key="1">
    <source>
        <dbReference type="ARBA" id="ARBA00022448"/>
    </source>
</evidence>
<dbReference type="EMBL" id="JBGFUD010008600">
    <property type="protein sequence ID" value="MFH4982161.1"/>
    <property type="molecule type" value="Genomic_DNA"/>
</dbReference>
<keyword evidence="3" id="KW-0677">Repeat</keyword>
<dbReference type="Gene3D" id="1.25.40.1030">
    <property type="match status" value="1"/>
</dbReference>
<dbReference type="InterPro" id="IPR040251">
    <property type="entry name" value="SEC31-like"/>
</dbReference>
<gene>
    <name evidence="4" type="ORF">AB6A40_008870</name>
</gene>
<evidence type="ECO:0000256" key="3">
    <source>
        <dbReference type="ARBA" id="ARBA00022737"/>
    </source>
</evidence>
<accession>A0ABD6EQP1</accession>
<proteinExistence type="predicted"/>
<keyword evidence="1" id="KW-0813">Transport</keyword>
<protein>
    <submittedName>
        <fullName evidence="4">Uncharacterized protein</fullName>
    </submittedName>
</protein>
<keyword evidence="2" id="KW-0853">WD repeat</keyword>
<name>A0ABD6EQP1_9BILA</name>
<dbReference type="Proteomes" id="UP001608902">
    <property type="component" value="Unassembled WGS sequence"/>
</dbReference>
<dbReference type="AlphaFoldDB" id="A0ABD6EQP1"/>
<comment type="caution">
    <text evidence="4">The sequence shown here is derived from an EMBL/GenBank/DDBJ whole genome shotgun (WGS) entry which is preliminary data.</text>
</comment>
<reference evidence="4 5" key="1">
    <citation type="submission" date="2024-08" db="EMBL/GenBank/DDBJ databases">
        <title>Gnathostoma spinigerum genome.</title>
        <authorList>
            <person name="Gonzalez-Bertolin B."/>
            <person name="Monzon S."/>
            <person name="Zaballos A."/>
            <person name="Jimenez P."/>
            <person name="Dekumyoy P."/>
            <person name="Varona S."/>
            <person name="Cuesta I."/>
            <person name="Sumanam S."/>
            <person name="Adisakwattana P."/>
            <person name="Gasser R.B."/>
            <person name="Hernandez-Gonzalez A."/>
            <person name="Young N.D."/>
            <person name="Perteguer M.J."/>
        </authorList>
    </citation>
    <scope>NUCLEOTIDE SEQUENCE [LARGE SCALE GENOMIC DNA]</scope>
    <source>
        <strain evidence="4">AL3</strain>
        <tissue evidence="4">Liver</tissue>
    </source>
</reference>
<sequence>MTNDHIFEGDEGILSVLALCADIALDVAIEQKNWLLSLLISTLENKNHRIRDIADQMTDDSSLSHATVVTSMIIAGSWKELVETWSIEDWRTILALLLQYEYGQQRFKICRALASRLLKSGKCIESACVSVIGQDIESFTNSVKHLSLYQRFSMSAVLRQASGGGSARIVPCGERFTHTLLDYFNELVNEGLTDVCKKLLHVCCANELSEELRQLDYSLCLADGSSFQEPIAKRERELLHRQSGSNVNSQFPFQSRNNYQSLTTSCMQQSPCPTSGNYAPAYQWSKAQQNPEMTSQPASASHHFYSAKFSSYSVPPPPQVVRHQNPASFFHQHCLHPSISSSIHSPNFSASSAVSQMFQCGYAPPPPSQNTNFTPVRHSVHYGKEDLTSAEAVSTVYDSNAPSQSSTHPLDFGHMLADGSIPLTESSALAHSRPESSSLKTEKAEELGVHLLKDSDTFLVTTMQGILTSIRNNTTDSVMTRRIDDLEHKLTGLVIPHLANSSFSERISSLLQTLAVTAAKYDFGRCQALCAYLAQSSHGNDFVQISAILPTLKSFFSVARIIFG</sequence>
<keyword evidence="5" id="KW-1185">Reference proteome</keyword>
<evidence type="ECO:0000256" key="2">
    <source>
        <dbReference type="ARBA" id="ARBA00022574"/>
    </source>
</evidence>
<evidence type="ECO:0000313" key="5">
    <source>
        <dbReference type="Proteomes" id="UP001608902"/>
    </source>
</evidence>
<evidence type="ECO:0000313" key="4">
    <source>
        <dbReference type="EMBL" id="MFH4982161.1"/>
    </source>
</evidence>